<dbReference type="GO" id="GO:0005764">
    <property type="term" value="C:lysosome"/>
    <property type="evidence" value="ECO:0007669"/>
    <property type="project" value="UniProtKB-SubCell"/>
</dbReference>
<dbReference type="InterPro" id="IPR017853">
    <property type="entry name" value="GH"/>
</dbReference>
<evidence type="ECO:0000313" key="21">
    <source>
        <dbReference type="EMBL" id="KAG6388160.1"/>
    </source>
</evidence>
<keyword evidence="8" id="KW-1015">Disulfide bond</keyword>
<dbReference type="Gene3D" id="3.20.20.80">
    <property type="entry name" value="Glycosidases"/>
    <property type="match status" value="3"/>
</dbReference>
<evidence type="ECO:0000256" key="18">
    <source>
        <dbReference type="SAM" id="SignalP"/>
    </source>
</evidence>
<feature type="domain" description="Glycoside hydrolase family 20 catalytic" evidence="19">
    <location>
        <begin position="162"/>
        <end position="460"/>
    </location>
</feature>
<reference evidence="21" key="2">
    <citation type="submission" date="2020-08" db="EMBL/GenBank/DDBJ databases">
        <title>Plant Genome Project.</title>
        <authorList>
            <person name="Zhang R.-G."/>
        </authorList>
    </citation>
    <scope>NUCLEOTIDE SEQUENCE</scope>
    <source>
        <strain evidence="21">Huo1</strain>
        <tissue evidence="21">Leaf</tissue>
    </source>
</reference>
<dbReference type="SUPFAM" id="SSF55545">
    <property type="entry name" value="beta-N-acetylhexosaminidase-like domain"/>
    <property type="match status" value="2"/>
</dbReference>
<evidence type="ECO:0000256" key="11">
    <source>
        <dbReference type="ARBA" id="ARBA00023295"/>
    </source>
</evidence>
<dbReference type="FunFam" id="3.20.20.80:FF:000049">
    <property type="entry name" value="Beta-hexosaminidase A"/>
    <property type="match status" value="1"/>
</dbReference>
<keyword evidence="9" id="KW-0325">Glycoprotein</keyword>
<gene>
    <name evidence="21" type="ORF">SASPL_153359</name>
</gene>
<evidence type="ECO:0000256" key="15">
    <source>
        <dbReference type="ARBA" id="ARBA00047301"/>
    </source>
</evidence>
<evidence type="ECO:0000256" key="17">
    <source>
        <dbReference type="PIRSR" id="PIRSR625705-1"/>
    </source>
</evidence>
<evidence type="ECO:0000256" key="16">
    <source>
        <dbReference type="ARBA" id="ARBA00049464"/>
    </source>
</evidence>
<comment type="caution">
    <text evidence="21">The sequence shown here is derived from an EMBL/GenBank/DDBJ whole genome shotgun (WGS) entry which is preliminary data.</text>
</comment>
<name>A0A8X8W4X4_SALSN</name>
<dbReference type="Pfam" id="PF00728">
    <property type="entry name" value="Glyco_hydro_20"/>
    <property type="match status" value="3"/>
</dbReference>
<dbReference type="EC" id="3.2.1.52" evidence="4"/>
<keyword evidence="10" id="KW-0458">Lysosome</keyword>
<dbReference type="GO" id="GO:0004563">
    <property type="term" value="F:beta-N-acetylhexosaminidase activity"/>
    <property type="evidence" value="ECO:0007669"/>
    <property type="project" value="UniProtKB-EC"/>
</dbReference>
<dbReference type="SUPFAM" id="SSF51445">
    <property type="entry name" value="(Trans)glycosidases"/>
    <property type="match status" value="2"/>
</dbReference>
<comment type="catalytic activity">
    <reaction evidence="14">
        <text>a ganglioside GM2 + H2O = a ganglioside GM3 + N-acetyl-beta-D-galactosamine</text>
        <dbReference type="Rhea" id="RHEA:47968"/>
        <dbReference type="ChEBI" id="CHEBI:15377"/>
        <dbReference type="ChEBI" id="CHEBI:28497"/>
        <dbReference type="ChEBI" id="CHEBI:79210"/>
        <dbReference type="ChEBI" id="CHEBI:79218"/>
    </reaction>
    <physiologicalReaction direction="left-to-right" evidence="14">
        <dbReference type="Rhea" id="RHEA:47969"/>
    </physiologicalReaction>
</comment>
<dbReference type="EMBL" id="PNBA02000021">
    <property type="protein sequence ID" value="KAG6388160.1"/>
    <property type="molecule type" value="Genomic_DNA"/>
</dbReference>
<dbReference type="Proteomes" id="UP000298416">
    <property type="component" value="Unassembled WGS sequence"/>
</dbReference>
<dbReference type="PANTHER" id="PTHR22600:SF21">
    <property type="entry name" value="BETA-HEXOSAMINIDASE A"/>
    <property type="match status" value="1"/>
</dbReference>
<proteinExistence type="inferred from homology"/>
<keyword evidence="5 18" id="KW-0732">Signal</keyword>
<evidence type="ECO:0000259" key="20">
    <source>
        <dbReference type="Pfam" id="PF14845"/>
    </source>
</evidence>
<dbReference type="InterPro" id="IPR025705">
    <property type="entry name" value="Beta_hexosaminidase_sua/sub"/>
</dbReference>
<protein>
    <recommendedName>
        <fullName evidence="4">beta-N-acetylhexosaminidase</fullName>
        <ecNumber evidence="4">3.2.1.52</ecNumber>
    </recommendedName>
</protein>
<dbReference type="InterPro" id="IPR029019">
    <property type="entry name" value="HEX_eukaryotic_N"/>
</dbReference>
<dbReference type="GO" id="GO:0030203">
    <property type="term" value="P:glycosaminoglycan metabolic process"/>
    <property type="evidence" value="ECO:0007669"/>
    <property type="project" value="TreeGrafter"/>
</dbReference>
<accession>A0A8X8W4X4</accession>
<comment type="catalytic activity">
    <reaction evidence="12">
        <text>beta-D-GalNAc-(1-&gt;4)-alpha-L-IdoA-(1-&gt;3)-beta-D-GalNAc-4-sulfate-(1-&gt;4)-alpha-L-IdoA-(1-&gt;3)-D-GalNAc-4-sulfate + H2O = alpha-L-IdoA-(1-&gt;3)-beta-D-GalNAc-4-sulfate-(1-&gt;4)-alpha-L-IdoA-(1-&gt;3)-D-GalNAc-4-sulfate + N-acetyl-D-galactosamine</text>
        <dbReference type="Rhea" id="RHEA:64372"/>
        <dbReference type="ChEBI" id="CHEBI:15377"/>
        <dbReference type="ChEBI" id="CHEBI:28037"/>
        <dbReference type="ChEBI" id="CHEBI:152565"/>
        <dbReference type="ChEBI" id="CHEBI:152566"/>
    </reaction>
    <physiologicalReaction direction="left-to-right" evidence="12">
        <dbReference type="Rhea" id="RHEA:64373"/>
    </physiologicalReaction>
</comment>
<feature type="signal peptide" evidence="18">
    <location>
        <begin position="1"/>
        <end position="24"/>
    </location>
</feature>
<evidence type="ECO:0000313" key="22">
    <source>
        <dbReference type="Proteomes" id="UP000298416"/>
    </source>
</evidence>
<dbReference type="PANTHER" id="PTHR22600">
    <property type="entry name" value="BETA-HEXOSAMINIDASE"/>
    <property type="match status" value="1"/>
</dbReference>
<keyword evidence="6" id="KW-0378">Hydrolase</keyword>
<sequence>MGITRLEGIFLWHLVCVFVISANAVDITQLNIWPMPKSVSYGYGNLHLSNEFELRTDGSKFADASSILKDAFKRSLDLLRSTHELEFHASKIDPSLVLKGIHVVVSSPSDELQHGTDESYELHVPAKGNPLYARIEAKTVYGALHGLEVHQVPWTIVDQPRFSYRGLLIDTSRHYLPVLVIKKVIDSMAYAKLNVLHWHIVDTQSFPLELPSYPKLWDGAYSVPERYTFADGEEIVSYAKRRGINVLAEIDVPGHAESWGVGYPALWPSKDCKQPLDVSNEFTFKLIDGILSDFNKIFKYKFVHLGGDEVNTSCWETTPHVRKWLQKNRMNGSEAYEYFVLRAQKIALSHGYDIINWEETFNSFGKKLNPKTVVHNWLGSGVAQNVVKAGLRCIVSNQDKWYLDHLDAFWQGVYSNEPLTNITDPKEQALVLGGEVCAWAEHIDASDIEQTIWPRAAAAAVLESDGLSEGTVGKLSTPERLWTPYDKLAKDPEKIKSRLSYFRCLLNQRGVAAAPLDGYGREAPIEPDDTNEVNIWPMPVSVSFGSGNLHLSNDFELITKGSKFADASGTLKEAFFRTIDIVRSSHVVELDTSKINPSLVLKGIHVIISSPSDELQYGIDESYKLNIPAHGKPVYAYIEAKTVYGALHGLQTFSQICSYSISSRGISVHQVPWIIADQPRFSYRGLLIDTARHYQPLQVIKKIIDAMAYTKLNVLHWHIVDTQSFPLEIPSYPKLWDGSFTIFERYTVADAVEIKRGINVLAEIDVPGHAESWLQKQGMDDSAAYQYFVLRVQKLALSHGYEIINWEETFNDFGSKLNPQTVVHNWIGGGVAEKIVKAGLRCIVSNQDKWYLDHYIRWQDFYANEPLENITNHELHSRVLGGEVCMWGELIDAGDIEQMVWPRAAAAAERMWTSYDKLAKDPSDVRGRLSHFRCLLNQRGVAAGPLEGLGKTSPYGPGSCYTK</sequence>
<keyword evidence="7" id="KW-0443">Lipid metabolism</keyword>
<evidence type="ECO:0000256" key="9">
    <source>
        <dbReference type="ARBA" id="ARBA00023180"/>
    </source>
</evidence>
<dbReference type="Pfam" id="PF14845">
    <property type="entry name" value="Glycohydro_20b2"/>
    <property type="match status" value="2"/>
</dbReference>
<evidence type="ECO:0000256" key="7">
    <source>
        <dbReference type="ARBA" id="ARBA00023098"/>
    </source>
</evidence>
<comment type="catalytic activity">
    <reaction evidence="1">
        <text>Hydrolysis of terminal non-reducing N-acetyl-D-hexosamine residues in N-acetyl-beta-D-hexosaminides.</text>
        <dbReference type="EC" id="3.2.1.52"/>
    </reaction>
</comment>
<feature type="domain" description="Beta-hexosaminidase eukaryotic type N-terminal" evidence="20">
    <location>
        <begin position="32"/>
        <end position="148"/>
    </location>
</feature>
<evidence type="ECO:0000256" key="12">
    <source>
        <dbReference type="ARBA" id="ARBA00023505"/>
    </source>
</evidence>
<evidence type="ECO:0000256" key="5">
    <source>
        <dbReference type="ARBA" id="ARBA00022729"/>
    </source>
</evidence>
<evidence type="ECO:0000256" key="13">
    <source>
        <dbReference type="ARBA" id="ARBA00043767"/>
    </source>
</evidence>
<evidence type="ECO:0000256" key="3">
    <source>
        <dbReference type="ARBA" id="ARBA00006285"/>
    </source>
</evidence>
<comment type="catalytic activity">
    <reaction evidence="16">
        <text>N-acetyl-beta-D-6-sulfogalactosaminyl-(1-&gt;4)-alpha-L-iduronyl-(1-&gt;3)-N-acetyl-D-6-sulfogalactosamine + H2O = alpha-L-iduronyl-(1-&gt;3)-N-acetyl-D-6-sulfogalactosamine + N-acetyl-D-6-sulfogalactosamine</text>
        <dbReference type="Rhea" id="RHEA:64384"/>
        <dbReference type="ChEBI" id="CHEBI:15377"/>
        <dbReference type="ChEBI" id="CHEBI:152567"/>
        <dbReference type="ChEBI" id="CHEBI:152568"/>
        <dbReference type="ChEBI" id="CHEBI:153064"/>
    </reaction>
    <physiologicalReaction direction="left-to-right" evidence="16">
        <dbReference type="Rhea" id="RHEA:64385"/>
    </physiologicalReaction>
</comment>
<evidence type="ECO:0000256" key="4">
    <source>
        <dbReference type="ARBA" id="ARBA00012663"/>
    </source>
</evidence>
<evidence type="ECO:0000256" key="10">
    <source>
        <dbReference type="ARBA" id="ARBA00023228"/>
    </source>
</evidence>
<comment type="catalytic activity">
    <reaction evidence="15">
        <text>N-acetyl-beta-D-galactosaminyl-(1-&gt;4)-beta-D-3-sulfogalactosyl-(1-&gt;4)-beta-D-glucosyl-(1&lt;-&gt;1')-ceramide + H2O = a beta-D-3-sulfogalactosyl-(1-&gt;4)-beta-D-glucosyl-(1&lt;-&gt;1')-ceramide + N-acetyl-beta-D-galactosamine</text>
        <dbReference type="Rhea" id="RHEA:48276"/>
        <dbReference type="ChEBI" id="CHEBI:15377"/>
        <dbReference type="ChEBI" id="CHEBI:28497"/>
        <dbReference type="ChEBI" id="CHEBI:90163"/>
        <dbReference type="ChEBI" id="CHEBI:90164"/>
    </reaction>
    <physiologicalReaction direction="left-to-right" evidence="15">
        <dbReference type="Rhea" id="RHEA:48277"/>
    </physiologicalReaction>
</comment>
<feature type="active site" description="Proton donor" evidence="17">
    <location>
        <position position="309"/>
    </location>
</feature>
<evidence type="ECO:0000256" key="14">
    <source>
        <dbReference type="ARBA" id="ARBA00043827"/>
    </source>
</evidence>
<comment type="similarity">
    <text evidence="3">Belongs to the glycosyl hydrolase 20 family.</text>
</comment>
<evidence type="ECO:0000259" key="19">
    <source>
        <dbReference type="Pfam" id="PF00728"/>
    </source>
</evidence>
<feature type="domain" description="Beta-hexosaminidase eukaryotic type N-terminal" evidence="20">
    <location>
        <begin position="535"/>
        <end position="656"/>
    </location>
</feature>
<dbReference type="InterPro" id="IPR029018">
    <property type="entry name" value="Hex-like_dom2"/>
</dbReference>
<evidence type="ECO:0000256" key="6">
    <source>
        <dbReference type="ARBA" id="ARBA00022801"/>
    </source>
</evidence>
<organism evidence="21">
    <name type="scientific">Salvia splendens</name>
    <name type="common">Scarlet sage</name>
    <dbReference type="NCBI Taxonomy" id="180675"/>
    <lineage>
        <taxon>Eukaryota</taxon>
        <taxon>Viridiplantae</taxon>
        <taxon>Streptophyta</taxon>
        <taxon>Embryophyta</taxon>
        <taxon>Tracheophyta</taxon>
        <taxon>Spermatophyta</taxon>
        <taxon>Magnoliopsida</taxon>
        <taxon>eudicotyledons</taxon>
        <taxon>Gunneridae</taxon>
        <taxon>Pentapetalae</taxon>
        <taxon>asterids</taxon>
        <taxon>lamiids</taxon>
        <taxon>Lamiales</taxon>
        <taxon>Lamiaceae</taxon>
        <taxon>Nepetoideae</taxon>
        <taxon>Mentheae</taxon>
        <taxon>Salviinae</taxon>
        <taxon>Salvia</taxon>
        <taxon>Salvia subgen. Calosphace</taxon>
        <taxon>core Calosphace</taxon>
    </lineage>
</organism>
<dbReference type="InterPro" id="IPR015883">
    <property type="entry name" value="Glyco_hydro_20_cat"/>
</dbReference>
<comment type="catalytic activity">
    <reaction evidence="13">
        <text>a ganglioside GM2 (d18:1(4E)) + H2O = a ganglioside GM3 (d18:1(4E)) + N-acetyl-beta-D-galactosamine</text>
        <dbReference type="Rhea" id="RHEA:47940"/>
        <dbReference type="ChEBI" id="CHEBI:15377"/>
        <dbReference type="ChEBI" id="CHEBI:28497"/>
        <dbReference type="ChEBI" id="CHEBI:60065"/>
        <dbReference type="ChEBI" id="CHEBI:71502"/>
    </reaction>
    <physiologicalReaction direction="left-to-right" evidence="13">
        <dbReference type="Rhea" id="RHEA:47941"/>
    </physiologicalReaction>
</comment>
<feature type="domain" description="Glycoside hydrolase family 20 catalytic" evidence="19">
    <location>
        <begin position="681"/>
        <end position="776"/>
    </location>
</feature>
<dbReference type="GO" id="GO:0005975">
    <property type="term" value="P:carbohydrate metabolic process"/>
    <property type="evidence" value="ECO:0007669"/>
    <property type="project" value="InterPro"/>
</dbReference>
<dbReference type="CDD" id="cd06562">
    <property type="entry name" value="GH20_HexA_HexB-like"/>
    <property type="match status" value="1"/>
</dbReference>
<dbReference type="GO" id="GO:0006629">
    <property type="term" value="P:lipid metabolic process"/>
    <property type="evidence" value="ECO:0007669"/>
    <property type="project" value="UniProtKB-KW"/>
</dbReference>
<reference evidence="21" key="1">
    <citation type="submission" date="2018-01" db="EMBL/GenBank/DDBJ databases">
        <authorList>
            <person name="Mao J.F."/>
        </authorList>
    </citation>
    <scope>NUCLEOTIDE SEQUENCE</scope>
    <source>
        <strain evidence="21">Huo1</strain>
        <tissue evidence="21">Leaf</tissue>
    </source>
</reference>
<keyword evidence="11" id="KW-0326">Glycosidase</keyword>
<evidence type="ECO:0000256" key="2">
    <source>
        <dbReference type="ARBA" id="ARBA00004371"/>
    </source>
</evidence>
<evidence type="ECO:0000256" key="8">
    <source>
        <dbReference type="ARBA" id="ARBA00023157"/>
    </source>
</evidence>
<dbReference type="PRINTS" id="PR00738">
    <property type="entry name" value="GLHYDRLASE20"/>
</dbReference>
<dbReference type="GO" id="GO:0016020">
    <property type="term" value="C:membrane"/>
    <property type="evidence" value="ECO:0007669"/>
    <property type="project" value="TreeGrafter"/>
</dbReference>
<feature type="domain" description="Glycoside hydrolase family 20 catalytic" evidence="19">
    <location>
        <begin position="782"/>
        <end position="914"/>
    </location>
</feature>
<comment type="subcellular location">
    <subcellularLocation>
        <location evidence="2">Lysosome</location>
    </subcellularLocation>
</comment>
<evidence type="ECO:0000256" key="1">
    <source>
        <dbReference type="ARBA" id="ARBA00001231"/>
    </source>
</evidence>
<dbReference type="AlphaFoldDB" id="A0A8X8W4X4"/>
<keyword evidence="22" id="KW-1185">Reference proteome</keyword>
<feature type="chain" id="PRO_5036502727" description="beta-N-acetylhexosaminidase" evidence="18">
    <location>
        <begin position="25"/>
        <end position="963"/>
    </location>
</feature>
<dbReference type="Gene3D" id="3.30.379.10">
    <property type="entry name" value="Chitobiase/beta-hexosaminidase domain 2-like"/>
    <property type="match status" value="2"/>
</dbReference>